<feature type="domain" description="Transmembrane protein 131-like N-terminal" evidence="9">
    <location>
        <begin position="193"/>
        <end position="276"/>
    </location>
</feature>
<keyword evidence="4" id="KW-0732">Signal</keyword>
<proteinExistence type="inferred from homology"/>
<evidence type="ECO:0000256" key="4">
    <source>
        <dbReference type="ARBA" id="ARBA00022729"/>
    </source>
</evidence>
<evidence type="ECO:0000313" key="13">
    <source>
        <dbReference type="Proteomes" id="UP001632038"/>
    </source>
</evidence>
<feature type="transmembrane region" description="Helical" evidence="8">
    <location>
        <begin position="900"/>
        <end position="919"/>
    </location>
</feature>
<dbReference type="Pfam" id="PF24474">
    <property type="entry name" value="DUF7579"/>
    <property type="match status" value="1"/>
</dbReference>
<dbReference type="InterPro" id="IPR039877">
    <property type="entry name" value="TMEM131-like"/>
</dbReference>
<accession>A0ABD3DWH2</accession>
<keyword evidence="3 8" id="KW-0812">Transmembrane</keyword>
<dbReference type="InterPro" id="IPR056001">
    <property type="entry name" value="DUF7579"/>
</dbReference>
<dbReference type="AlphaFoldDB" id="A0ABD3DWH2"/>
<dbReference type="Pfam" id="PF24501">
    <property type="entry name" value="Ig_TMEM131L_5"/>
    <property type="match status" value="1"/>
</dbReference>
<evidence type="ECO:0000313" key="12">
    <source>
        <dbReference type="EMBL" id="KAL3646259.1"/>
    </source>
</evidence>
<evidence type="ECO:0000259" key="10">
    <source>
        <dbReference type="Pfam" id="PF24474"/>
    </source>
</evidence>
<comment type="caution">
    <text evidence="12">The sequence shown here is derived from an EMBL/GenBank/DDBJ whole genome shotgun (WGS) entry which is preliminary data.</text>
</comment>
<feature type="region of interest" description="Disordered" evidence="7">
    <location>
        <begin position="1013"/>
        <end position="1056"/>
    </location>
</feature>
<evidence type="ECO:0000259" key="9">
    <source>
        <dbReference type="Pfam" id="PF12371"/>
    </source>
</evidence>
<evidence type="ECO:0000256" key="5">
    <source>
        <dbReference type="ARBA" id="ARBA00022989"/>
    </source>
</evidence>
<dbReference type="GO" id="GO:0016020">
    <property type="term" value="C:membrane"/>
    <property type="evidence" value="ECO:0007669"/>
    <property type="project" value="UniProtKB-SubCell"/>
</dbReference>
<evidence type="ECO:0000256" key="3">
    <source>
        <dbReference type="ARBA" id="ARBA00022692"/>
    </source>
</evidence>
<feature type="compositionally biased region" description="Polar residues" evidence="7">
    <location>
        <begin position="8"/>
        <end position="20"/>
    </location>
</feature>
<dbReference type="InterPro" id="IPR055437">
    <property type="entry name" value="TMEM131L_Ig_5"/>
</dbReference>
<feature type="compositionally biased region" description="Low complexity" evidence="7">
    <location>
        <begin position="1015"/>
        <end position="1030"/>
    </location>
</feature>
<evidence type="ECO:0000259" key="11">
    <source>
        <dbReference type="Pfam" id="PF24501"/>
    </source>
</evidence>
<keyword evidence="13" id="KW-1185">Reference proteome</keyword>
<feature type="region of interest" description="Disordered" evidence="7">
    <location>
        <begin position="1"/>
        <end position="22"/>
    </location>
</feature>
<dbReference type="EMBL" id="JAVIJP010000013">
    <property type="protein sequence ID" value="KAL3646259.1"/>
    <property type="molecule type" value="Genomic_DNA"/>
</dbReference>
<evidence type="ECO:0000256" key="2">
    <source>
        <dbReference type="ARBA" id="ARBA00006682"/>
    </source>
</evidence>
<dbReference type="PANTHER" id="PTHR22050:SF0">
    <property type="entry name" value="TRANSMEMBRANE PROTEIN 131 HOMOLOG"/>
    <property type="match status" value="1"/>
</dbReference>
<feature type="domain" description="DUF7579" evidence="10">
    <location>
        <begin position="449"/>
        <end position="559"/>
    </location>
</feature>
<reference evidence="13" key="1">
    <citation type="journal article" date="2024" name="IScience">
        <title>Strigolactones Initiate the Formation of Haustorium-like Structures in Castilleja.</title>
        <authorList>
            <person name="Buerger M."/>
            <person name="Peterson D."/>
            <person name="Chory J."/>
        </authorList>
    </citation>
    <scope>NUCLEOTIDE SEQUENCE [LARGE SCALE GENOMIC DNA]</scope>
</reference>
<evidence type="ECO:0000256" key="8">
    <source>
        <dbReference type="SAM" id="Phobius"/>
    </source>
</evidence>
<dbReference type="InterPro" id="IPR022113">
    <property type="entry name" value="TMEM131L_N"/>
</dbReference>
<protein>
    <recommendedName>
        <fullName evidence="14">Transmembrane protein 131-like N-terminal domain-containing protein</fullName>
    </recommendedName>
</protein>
<evidence type="ECO:0000256" key="7">
    <source>
        <dbReference type="SAM" id="MobiDB-lite"/>
    </source>
</evidence>
<dbReference type="Proteomes" id="UP001632038">
    <property type="component" value="Unassembled WGS sequence"/>
</dbReference>
<evidence type="ECO:0008006" key="14">
    <source>
        <dbReference type="Google" id="ProtNLM"/>
    </source>
</evidence>
<name>A0ABD3DWH2_9LAMI</name>
<gene>
    <name evidence="12" type="ORF">CASFOL_011439</name>
</gene>
<evidence type="ECO:0000256" key="1">
    <source>
        <dbReference type="ARBA" id="ARBA00004479"/>
    </source>
</evidence>
<comment type="subcellular location">
    <subcellularLocation>
        <location evidence="1">Membrane</location>
        <topology evidence="1">Single-pass type I membrane protein</topology>
    </subcellularLocation>
</comment>
<sequence>MVVFGTDNGISNPSDQSSQKAAPPHVLPPMGLFCSAKDFYFVLFLFSIPILVSCKQCSVNQVQDRCEFEACGPYRDDFVFSDVNDGHSFENACHTSNPFCFPSTLSGFDNVKIGAKSEAVDKKSNYLSHLPPNHGNFRFLGGRNISCSLYREDETNTCVSPLFGKTTHGSISVGPTEPVEFKFADDGSSTPPVEMNPSSLDWGQKNIYHPSLAYLTVKNIDIDRVLTIHDTYSNDSQFYPCNFSALSLAPGENASMCFVFSPTNIGSISAKLIVQTSFGGFLIQAKGFSLESPYLINPLSSLEIASSGRWRKKLTLFNPFDEALRVEELTSWMSTSSGNTARNTKSVCTAHAMDYSSDHDMLNAKDWLAVERGEGGKPQISLRPHTNWVIGPKKRETIVELDVSGHFEGKVVGAFCLQLLRSPNNKVDTVMVPLEAELSQKAVLDDKGLVSLSLETIVPCNNTSGSIGIVALSVRNDAPYSLRVIEVARVGENIETFQIKPIEGLVVFPGTVTQVAFISYARLESCKLNVDCRIIVLINDTRFSEMEIPCVDVINVCSGLGLDSSVGYNLGINVDYIDGGDRLLRSSILPFSGIGIKAANSTETDDLILRNWKSQAKISTMSILDKNELVFPTVLVGNYSSQFITVKNPSPKPVAIQLILNSAQLINNCRIPETLLQTSFSNTLVSNNSIAPTRYGFSIPKDAITEVVIHPNGTANLGPVLFQPSNRCEWRSSALIRNNLSGVEWLSLQAFGGSHLLVLHEGYNIVQSLEFNLNFPTPLNFSYPGEKNSHCSQFLKKEVYAENMGDLPVEIIKVKVSGAECGLDGFIVNNCTGSHFSLQPGEFKRLHLSYQTDFTAVTVHRDLELVSAAGVVVIPMKASMSKIYLNFCRRSIFWTRVKKLTLVLLFSASLVYFILSLLFPDFKMISPEKKGCAAIFPQTIAQDEALVLECCSGGKGNNVIPSAGSMSSPSSVLNLDMQDMFEPRDLRVKIGKEKGRRRRKKKKGSGVEALLFEASSSQSGNSSPSSPLSPVTCTTPKRPQSVKAKNPFSHAPIEKIGTIKPSKIPSKVNEVPLKCEINKSRSSAPEKPVLMRKAIVVPSSVGGAHQASTCPSSLLGSTSTVAPHARAPGTRLGSQEKNLIEEKKIGVAEQKNYTYDIWGDHLFGLHLAVFQSKEVTGRNLPQFENDSESFFVRGPQILVKNALQSVISDLEGADVAAQHYRI</sequence>
<keyword evidence="5 8" id="KW-1133">Transmembrane helix</keyword>
<feature type="transmembrane region" description="Helical" evidence="8">
    <location>
        <begin position="865"/>
        <end position="888"/>
    </location>
</feature>
<dbReference type="Pfam" id="PF12371">
    <property type="entry name" value="TMEM131_like_N"/>
    <property type="match status" value="1"/>
</dbReference>
<organism evidence="12 13">
    <name type="scientific">Castilleja foliolosa</name>
    <dbReference type="NCBI Taxonomy" id="1961234"/>
    <lineage>
        <taxon>Eukaryota</taxon>
        <taxon>Viridiplantae</taxon>
        <taxon>Streptophyta</taxon>
        <taxon>Embryophyta</taxon>
        <taxon>Tracheophyta</taxon>
        <taxon>Spermatophyta</taxon>
        <taxon>Magnoliopsida</taxon>
        <taxon>eudicotyledons</taxon>
        <taxon>Gunneridae</taxon>
        <taxon>Pentapetalae</taxon>
        <taxon>asterids</taxon>
        <taxon>lamiids</taxon>
        <taxon>Lamiales</taxon>
        <taxon>Orobanchaceae</taxon>
        <taxon>Pedicularideae</taxon>
        <taxon>Castillejinae</taxon>
        <taxon>Castilleja</taxon>
    </lineage>
</organism>
<dbReference type="PANTHER" id="PTHR22050">
    <property type="entry name" value="RW1 PROTEIN HOMOLOG"/>
    <property type="match status" value="1"/>
</dbReference>
<comment type="similarity">
    <text evidence="2">Belongs to the TMEM131 family.</text>
</comment>
<keyword evidence="6 8" id="KW-0472">Membrane</keyword>
<feature type="domain" description="TMEM131L fifth Ig-like" evidence="11">
    <location>
        <begin position="803"/>
        <end position="869"/>
    </location>
</feature>
<evidence type="ECO:0000256" key="6">
    <source>
        <dbReference type="ARBA" id="ARBA00023136"/>
    </source>
</evidence>